<evidence type="ECO:0000256" key="2">
    <source>
        <dbReference type="ARBA" id="ARBA00023002"/>
    </source>
</evidence>
<keyword evidence="3" id="KW-0520">NAD</keyword>
<dbReference type="NCBIfam" id="NF000942">
    <property type="entry name" value="PRK00094.1-4"/>
    <property type="match status" value="1"/>
</dbReference>
<protein>
    <submittedName>
        <fullName evidence="6">Glycerol-3-phosphate dehydrogenase [NAD(P)+]</fullName>
        <ecNumber evidence="6">1.1.1.94</ecNumber>
    </submittedName>
</protein>
<dbReference type="GO" id="GO:0005829">
    <property type="term" value="C:cytosol"/>
    <property type="evidence" value="ECO:0007669"/>
    <property type="project" value="TreeGrafter"/>
</dbReference>
<dbReference type="SUPFAM" id="SSF48179">
    <property type="entry name" value="6-phosphogluconate dehydrogenase C-terminal domain-like"/>
    <property type="match status" value="1"/>
</dbReference>
<dbReference type="InterPro" id="IPR006168">
    <property type="entry name" value="G3P_DH_NAD-dep"/>
</dbReference>
<reference evidence="6" key="1">
    <citation type="submission" date="2018-06" db="EMBL/GenBank/DDBJ databases">
        <authorList>
            <person name="Zhirakovskaya E."/>
        </authorList>
    </citation>
    <scope>NUCLEOTIDE SEQUENCE</scope>
</reference>
<evidence type="ECO:0000259" key="5">
    <source>
        <dbReference type="Pfam" id="PF07479"/>
    </source>
</evidence>
<dbReference type="Gene3D" id="3.40.50.720">
    <property type="entry name" value="NAD(P)-binding Rossmann-like Domain"/>
    <property type="match status" value="1"/>
</dbReference>
<dbReference type="PANTHER" id="PTHR11728">
    <property type="entry name" value="GLYCEROL-3-PHOSPHATE DEHYDROGENASE"/>
    <property type="match status" value="1"/>
</dbReference>
<evidence type="ECO:0000256" key="3">
    <source>
        <dbReference type="ARBA" id="ARBA00023027"/>
    </source>
</evidence>
<feature type="domain" description="Glycerol-3-phosphate dehydrogenase NAD-dependent C-terminal" evidence="5">
    <location>
        <begin position="180"/>
        <end position="320"/>
    </location>
</feature>
<dbReference type="InterPro" id="IPR013328">
    <property type="entry name" value="6PGD_dom2"/>
</dbReference>
<dbReference type="NCBIfam" id="NF000940">
    <property type="entry name" value="PRK00094.1-2"/>
    <property type="match status" value="1"/>
</dbReference>
<accession>A0A3B0SH64</accession>
<dbReference type="Pfam" id="PF07479">
    <property type="entry name" value="NAD_Gly3P_dh_C"/>
    <property type="match status" value="1"/>
</dbReference>
<dbReference type="PIRSF" id="PIRSF000114">
    <property type="entry name" value="Glycerol-3-P_dh"/>
    <property type="match status" value="1"/>
</dbReference>
<dbReference type="InterPro" id="IPR011128">
    <property type="entry name" value="G3P_DH_NAD-dep_N"/>
</dbReference>
<evidence type="ECO:0000259" key="4">
    <source>
        <dbReference type="Pfam" id="PF01210"/>
    </source>
</evidence>
<dbReference type="EC" id="1.1.1.94" evidence="6"/>
<dbReference type="PROSITE" id="PS00957">
    <property type="entry name" value="NAD_G3PDH"/>
    <property type="match status" value="1"/>
</dbReference>
<dbReference type="HAMAP" id="MF_00394">
    <property type="entry name" value="NAD_Glyc3P_dehydrog"/>
    <property type="match status" value="1"/>
</dbReference>
<dbReference type="GO" id="GO:0005975">
    <property type="term" value="P:carbohydrate metabolic process"/>
    <property type="evidence" value="ECO:0007669"/>
    <property type="project" value="InterPro"/>
</dbReference>
<proteinExistence type="inferred from homology"/>
<dbReference type="PANTHER" id="PTHR11728:SF1">
    <property type="entry name" value="GLYCEROL-3-PHOSPHATE DEHYDROGENASE [NAD(+)] 2, CHLOROPLASTIC"/>
    <property type="match status" value="1"/>
</dbReference>
<dbReference type="GO" id="GO:0046168">
    <property type="term" value="P:glycerol-3-phosphate catabolic process"/>
    <property type="evidence" value="ECO:0007669"/>
    <property type="project" value="InterPro"/>
</dbReference>
<dbReference type="EMBL" id="UOEE01000288">
    <property type="protein sequence ID" value="VAW00139.1"/>
    <property type="molecule type" value="Genomic_DNA"/>
</dbReference>
<dbReference type="Pfam" id="PF01210">
    <property type="entry name" value="NAD_Gly3P_dh_N"/>
    <property type="match status" value="1"/>
</dbReference>
<gene>
    <name evidence="6" type="ORF">MNBD_ALPHA06-423</name>
</gene>
<dbReference type="PRINTS" id="PR00077">
    <property type="entry name" value="GPDHDRGNASE"/>
</dbReference>
<dbReference type="GO" id="GO:0047952">
    <property type="term" value="F:glycerol-3-phosphate dehydrogenase [NAD(P)+] activity"/>
    <property type="evidence" value="ECO:0007669"/>
    <property type="project" value="UniProtKB-EC"/>
</dbReference>
<feature type="domain" description="Glycerol-3-phosphate dehydrogenase NAD-dependent N-terminal" evidence="4">
    <location>
        <begin position="7"/>
        <end position="158"/>
    </location>
</feature>
<dbReference type="InterPro" id="IPR008927">
    <property type="entry name" value="6-PGluconate_DH-like_C_sf"/>
</dbReference>
<sequence length="332" mass="33927">MSEFASIGILGGGAWGTALAQTCARAGRDVQMWVLEPEVQDSINTAHENKIYLPGFALNPAIRASNDIAGAIACDAVLSVIPAQHTRSVFAGLATKLAKDKPVLLCSKGIEQNTGKLMTQVLAETLPQAIPAVLSGPSFAVDVAAGLPAAVTLACKDVALGQKLMLAIGTPAFRPYLANDLIGAEIGGAVKNVLAIACGIVLGKELGQSAHAALITRGFAEMTRLGLVLGASAETLRGLCGLGDLVLTCSSPTSRNMSCGLALGQGTPLQEILSGRLAVTEGVASAPAMVQLAHTHNVEMPITEAVAAIIAGKLDVDTAITALLSRPLRAEQ</sequence>
<name>A0A3B0SH64_9ZZZZ</name>
<dbReference type="FunFam" id="3.40.50.720:FF:000019">
    <property type="entry name" value="Glycerol-3-phosphate dehydrogenase [NAD(P)+]"/>
    <property type="match status" value="1"/>
</dbReference>
<organism evidence="6">
    <name type="scientific">hydrothermal vent metagenome</name>
    <dbReference type="NCBI Taxonomy" id="652676"/>
    <lineage>
        <taxon>unclassified sequences</taxon>
        <taxon>metagenomes</taxon>
        <taxon>ecological metagenomes</taxon>
    </lineage>
</organism>
<dbReference type="SUPFAM" id="SSF51735">
    <property type="entry name" value="NAD(P)-binding Rossmann-fold domains"/>
    <property type="match status" value="1"/>
</dbReference>
<dbReference type="FunFam" id="1.10.1040.10:FF:000001">
    <property type="entry name" value="Glycerol-3-phosphate dehydrogenase [NAD(P)+]"/>
    <property type="match status" value="1"/>
</dbReference>
<evidence type="ECO:0000313" key="6">
    <source>
        <dbReference type="EMBL" id="VAW00139.1"/>
    </source>
</evidence>
<dbReference type="InterPro" id="IPR006109">
    <property type="entry name" value="G3P_DH_NAD-dep_C"/>
</dbReference>
<dbReference type="AlphaFoldDB" id="A0A3B0SH64"/>
<comment type="similarity">
    <text evidence="1">Belongs to the NAD-dependent glycerol-3-phosphate dehydrogenase family.</text>
</comment>
<evidence type="ECO:0000256" key="1">
    <source>
        <dbReference type="ARBA" id="ARBA00011009"/>
    </source>
</evidence>
<dbReference type="Gene3D" id="1.10.1040.10">
    <property type="entry name" value="N-(1-d-carboxylethyl)-l-norvaline Dehydrogenase, domain 2"/>
    <property type="match status" value="1"/>
</dbReference>
<dbReference type="InterPro" id="IPR036291">
    <property type="entry name" value="NAD(P)-bd_dom_sf"/>
</dbReference>
<dbReference type="GO" id="GO:0051287">
    <property type="term" value="F:NAD binding"/>
    <property type="evidence" value="ECO:0007669"/>
    <property type="project" value="InterPro"/>
</dbReference>
<keyword evidence="2 6" id="KW-0560">Oxidoreductase</keyword>